<dbReference type="AlphaFoldDB" id="A0A382W986"/>
<feature type="non-terminal residue" evidence="1">
    <location>
        <position position="279"/>
    </location>
</feature>
<accession>A0A382W986</accession>
<organism evidence="1">
    <name type="scientific">marine metagenome</name>
    <dbReference type="NCBI Taxonomy" id="408172"/>
    <lineage>
        <taxon>unclassified sequences</taxon>
        <taxon>metagenomes</taxon>
        <taxon>ecological metagenomes</taxon>
    </lineage>
</organism>
<proteinExistence type="predicted"/>
<protein>
    <recommendedName>
        <fullName evidence="2">Pyruvate phosphate dikinase AMP/ATP-binding domain-containing protein</fullName>
    </recommendedName>
</protein>
<dbReference type="Gene3D" id="3.30.470.20">
    <property type="entry name" value="ATP-grasp fold, B domain"/>
    <property type="match status" value="1"/>
</dbReference>
<gene>
    <name evidence="1" type="ORF">METZ01_LOCUS407914</name>
</gene>
<dbReference type="EMBL" id="UINC01157846">
    <property type="protein sequence ID" value="SVD55060.1"/>
    <property type="molecule type" value="Genomic_DNA"/>
</dbReference>
<reference evidence="1" key="1">
    <citation type="submission" date="2018-05" db="EMBL/GenBank/DDBJ databases">
        <authorList>
            <person name="Lanie J.A."/>
            <person name="Ng W.-L."/>
            <person name="Kazmierczak K.M."/>
            <person name="Andrzejewski T.M."/>
            <person name="Davidsen T.M."/>
            <person name="Wayne K.J."/>
            <person name="Tettelin H."/>
            <person name="Glass J.I."/>
            <person name="Rusch D."/>
            <person name="Podicherti R."/>
            <person name="Tsui H.-C.T."/>
            <person name="Winkler M.E."/>
        </authorList>
    </citation>
    <scope>NUCLEOTIDE SEQUENCE</scope>
</reference>
<feature type="non-terminal residue" evidence="1">
    <location>
        <position position="1"/>
    </location>
</feature>
<name>A0A382W986_9ZZZZ</name>
<evidence type="ECO:0008006" key="2">
    <source>
        <dbReference type="Google" id="ProtNLM"/>
    </source>
</evidence>
<evidence type="ECO:0000313" key="1">
    <source>
        <dbReference type="EMBL" id="SVD55060.1"/>
    </source>
</evidence>
<sequence>KKNNYNTKNQILVQNQTTNVQISGVVFTKTERFAAPYYTINFDESEFTDTVTKGLIGNTIKINRGTSPKQIPKKWKKLIISIKEIESVLNSDELDIEFGISNTRIIIFQVRPLTSITHSKLITNSMIQKSIYNNIKKFKKFKSMKSIPGGKTFFSDMSDWNPAEIIGNSPNALDYSLYNFLIMDESWHIGRSLIGYQNNNPYPLMVKFGNKPYVDIKASFNSLLPNNLNPKLKRKLIKFYMKKFALNPSLQDKIEFQILFTCFDFNLQKRLSELIAYGF</sequence>